<name>A0A8C3DU12_CORMO</name>
<evidence type="ECO:0000256" key="7">
    <source>
        <dbReference type="ARBA" id="ARBA00022723"/>
    </source>
</evidence>
<dbReference type="Gene3D" id="1.10.150.210">
    <property type="entry name" value="Phosphoserine phosphatase, domain 2"/>
    <property type="match status" value="1"/>
</dbReference>
<dbReference type="Proteomes" id="UP000694553">
    <property type="component" value="Unassembled WGS sequence"/>
</dbReference>
<evidence type="ECO:0000256" key="3">
    <source>
        <dbReference type="ARBA" id="ARBA00009184"/>
    </source>
</evidence>
<dbReference type="InterPro" id="IPR050582">
    <property type="entry name" value="HAD-like_SerB"/>
</dbReference>
<dbReference type="GO" id="GO:0005737">
    <property type="term" value="C:cytoplasm"/>
    <property type="evidence" value="ECO:0007669"/>
    <property type="project" value="TreeGrafter"/>
</dbReference>
<evidence type="ECO:0000256" key="2">
    <source>
        <dbReference type="ARBA" id="ARBA00005135"/>
    </source>
</evidence>
<evidence type="ECO:0000313" key="15">
    <source>
        <dbReference type="Ensembl" id="ENSCMUP00000011704.2"/>
    </source>
</evidence>
<dbReference type="InterPro" id="IPR023214">
    <property type="entry name" value="HAD_sf"/>
</dbReference>
<evidence type="ECO:0000256" key="11">
    <source>
        <dbReference type="ARBA" id="ARBA00031693"/>
    </source>
</evidence>
<evidence type="ECO:0000256" key="4">
    <source>
        <dbReference type="ARBA" id="ARBA00012640"/>
    </source>
</evidence>
<sequence>MISAVHTLAGLLLLWMVILLILWCHLYFYHYFLYSIALSCAYFFILLPRDILLSMDKGGAVGGRDPPSLEGARPSLNPPCEDQPQLTISCSSTLPSLVSLMSPDPDTSLRAAPGGKKATKRMASLMELKEIFRSADAVCFDVDSTVIREEGIDELAKFCGVGDAVAEMTRRAMGGTVTFKAALTARLGLIRPSYEQVQKLISDNPPQLTPGIRELVSRLHQRGVQVFLVSGGFQSIVEHVALQLNIPTANVFANRLKFYFNGEYAGFDETQPTAESGGKGKVISHLKEQFHFKKVVMIGDGATDMEACPPGDCFIGFGGNVVRKQVKEKAKWYITHFDELLKELEER</sequence>
<evidence type="ECO:0000256" key="6">
    <source>
        <dbReference type="ARBA" id="ARBA00022605"/>
    </source>
</evidence>
<accession>A0A8C3DU12</accession>
<proteinExistence type="inferred from homology"/>
<dbReference type="NCBIfam" id="TIGR00338">
    <property type="entry name" value="serB"/>
    <property type="match status" value="1"/>
</dbReference>
<evidence type="ECO:0000256" key="12">
    <source>
        <dbReference type="ARBA" id="ARBA00045329"/>
    </source>
</evidence>
<accession>A0A8U7P0P6</accession>
<reference evidence="15" key="2">
    <citation type="submission" date="2025-08" db="UniProtKB">
        <authorList>
            <consortium name="Ensembl"/>
        </authorList>
    </citation>
    <scope>IDENTIFICATION</scope>
</reference>
<dbReference type="InterPro" id="IPR004469">
    <property type="entry name" value="PSP"/>
</dbReference>
<dbReference type="Ensembl" id="ENSCMUT00000012603.2">
    <property type="protein sequence ID" value="ENSCMUP00000011704.2"/>
    <property type="gene ID" value="ENSCMUG00000007432.2"/>
</dbReference>
<keyword evidence="6" id="KW-0028">Amino-acid biosynthesis</keyword>
<evidence type="ECO:0000256" key="5">
    <source>
        <dbReference type="ARBA" id="ARBA00015196"/>
    </source>
</evidence>
<dbReference type="GO" id="GO:0036424">
    <property type="term" value="F:L-phosphoserine phosphatase activity"/>
    <property type="evidence" value="ECO:0007669"/>
    <property type="project" value="InterPro"/>
</dbReference>
<evidence type="ECO:0000256" key="10">
    <source>
        <dbReference type="ARBA" id="ARBA00023299"/>
    </source>
</evidence>
<dbReference type="UniPathway" id="UPA00135">
    <property type="reaction ID" value="UER00198"/>
</dbReference>
<comment type="catalytic activity">
    <reaction evidence="14">
        <text>O-phospho-L-serine + H2O = L-serine + phosphate</text>
        <dbReference type="Rhea" id="RHEA:21208"/>
        <dbReference type="ChEBI" id="CHEBI:15377"/>
        <dbReference type="ChEBI" id="CHEBI:33384"/>
        <dbReference type="ChEBI" id="CHEBI:43474"/>
        <dbReference type="ChEBI" id="CHEBI:57524"/>
        <dbReference type="EC" id="3.1.3.3"/>
    </reaction>
    <physiologicalReaction direction="left-to-right" evidence="14">
        <dbReference type="Rhea" id="RHEA:21209"/>
    </physiologicalReaction>
</comment>
<keyword evidence="16" id="KW-1185">Reference proteome</keyword>
<organism evidence="15 16">
    <name type="scientific">Corvus moneduloides</name>
    <name type="common">New Caledonian crow</name>
    <dbReference type="NCBI Taxonomy" id="1196302"/>
    <lineage>
        <taxon>Eukaryota</taxon>
        <taxon>Metazoa</taxon>
        <taxon>Chordata</taxon>
        <taxon>Craniata</taxon>
        <taxon>Vertebrata</taxon>
        <taxon>Euteleostomi</taxon>
        <taxon>Archelosauria</taxon>
        <taxon>Archosauria</taxon>
        <taxon>Dinosauria</taxon>
        <taxon>Saurischia</taxon>
        <taxon>Theropoda</taxon>
        <taxon>Coelurosauria</taxon>
        <taxon>Aves</taxon>
        <taxon>Neognathae</taxon>
        <taxon>Neoaves</taxon>
        <taxon>Telluraves</taxon>
        <taxon>Australaves</taxon>
        <taxon>Passeriformes</taxon>
        <taxon>Corvoidea</taxon>
        <taxon>Corvidae</taxon>
        <taxon>Corvus</taxon>
    </lineage>
</organism>
<evidence type="ECO:0000256" key="13">
    <source>
        <dbReference type="ARBA" id="ARBA00047405"/>
    </source>
</evidence>
<evidence type="ECO:0000256" key="9">
    <source>
        <dbReference type="ARBA" id="ARBA00022842"/>
    </source>
</evidence>
<dbReference type="PANTHER" id="PTHR43344">
    <property type="entry name" value="PHOSPHOSERINE PHOSPHATASE"/>
    <property type="match status" value="1"/>
</dbReference>
<dbReference type="GO" id="GO:0000287">
    <property type="term" value="F:magnesium ion binding"/>
    <property type="evidence" value="ECO:0007669"/>
    <property type="project" value="TreeGrafter"/>
</dbReference>
<dbReference type="GO" id="GO:0006564">
    <property type="term" value="P:L-serine biosynthetic process"/>
    <property type="evidence" value="ECO:0007669"/>
    <property type="project" value="UniProtKB-KW"/>
</dbReference>
<reference evidence="15" key="3">
    <citation type="submission" date="2025-09" db="UniProtKB">
        <authorList>
            <consortium name="Ensembl"/>
        </authorList>
    </citation>
    <scope>IDENTIFICATION</scope>
</reference>
<dbReference type="FunFam" id="3.40.50.1000:FF:000077">
    <property type="entry name" value="Phosphoserine phosphatase, chloroplastic"/>
    <property type="match status" value="1"/>
</dbReference>
<dbReference type="FunFam" id="3.40.50.1000:FF:000114">
    <property type="entry name" value="Phosphoserine phosphatase, chloroplastic"/>
    <property type="match status" value="1"/>
</dbReference>
<comment type="similarity">
    <text evidence="3">Belongs to the HAD-like hydrolase superfamily. SerB family.</text>
</comment>
<keyword evidence="10" id="KW-0718">Serine biosynthesis</keyword>
<dbReference type="SUPFAM" id="SSF56784">
    <property type="entry name" value="HAD-like"/>
    <property type="match status" value="1"/>
</dbReference>
<comment type="function">
    <text evidence="12">Catalyzes the last irreversible step in the biosynthesis of L-serine from carbohydrates, the dephosphorylation of O-phospho-L-serine to L-serine. L-serine can then be used in protein synthesis, to produce other amino acids, in nucleotide metabolism or in glutathione synthesis, or can be racemized to D-serine, a neuromodulator. May also act on O-phospho-D-serine.</text>
</comment>
<protein>
    <recommendedName>
        <fullName evidence="5">Phosphoserine phosphatase</fullName>
        <ecNumber evidence="4">3.1.3.3</ecNumber>
    </recommendedName>
    <alternativeName>
        <fullName evidence="11">O-phosphoserine phosphohydrolase</fullName>
    </alternativeName>
</protein>
<evidence type="ECO:0000256" key="14">
    <source>
        <dbReference type="ARBA" id="ARBA00049173"/>
    </source>
</evidence>
<comment type="cofactor">
    <cofactor evidence="1">
        <name>Mg(2+)</name>
        <dbReference type="ChEBI" id="CHEBI:18420"/>
    </cofactor>
</comment>
<evidence type="ECO:0000256" key="1">
    <source>
        <dbReference type="ARBA" id="ARBA00001946"/>
    </source>
</evidence>
<comment type="catalytic activity">
    <reaction evidence="13">
        <text>O-phospho-D-serine + H2O = D-serine + phosphate</text>
        <dbReference type="Rhea" id="RHEA:24873"/>
        <dbReference type="ChEBI" id="CHEBI:15377"/>
        <dbReference type="ChEBI" id="CHEBI:35247"/>
        <dbReference type="ChEBI" id="CHEBI:43474"/>
        <dbReference type="ChEBI" id="CHEBI:58680"/>
        <dbReference type="EC" id="3.1.3.3"/>
    </reaction>
    <physiologicalReaction direction="left-to-right" evidence="13">
        <dbReference type="Rhea" id="RHEA:24874"/>
    </physiologicalReaction>
</comment>
<dbReference type="PANTHER" id="PTHR43344:SF2">
    <property type="entry name" value="PHOSPHOSERINE PHOSPHATASE"/>
    <property type="match status" value="1"/>
</dbReference>
<comment type="pathway">
    <text evidence="2">Amino-acid biosynthesis; L-serine biosynthesis; L-serine from 3-phospho-D-glycerate: step 3/3.</text>
</comment>
<dbReference type="Gene3D" id="3.40.50.1000">
    <property type="entry name" value="HAD superfamily/HAD-like"/>
    <property type="match status" value="1"/>
</dbReference>
<dbReference type="InterPro" id="IPR036412">
    <property type="entry name" value="HAD-like_sf"/>
</dbReference>
<dbReference type="CDD" id="cd04309">
    <property type="entry name" value="HAD_PSP_eu"/>
    <property type="match status" value="1"/>
</dbReference>
<dbReference type="FunFam" id="1.10.150.210:FF:000002">
    <property type="entry name" value="Phosphoserine phosphatase"/>
    <property type="match status" value="1"/>
</dbReference>
<dbReference type="NCBIfam" id="TIGR01488">
    <property type="entry name" value="HAD-SF-IB"/>
    <property type="match status" value="1"/>
</dbReference>
<dbReference type="Pfam" id="PF00702">
    <property type="entry name" value="Hydrolase"/>
    <property type="match status" value="1"/>
</dbReference>
<evidence type="ECO:0000313" key="16">
    <source>
        <dbReference type="Proteomes" id="UP000694553"/>
    </source>
</evidence>
<reference evidence="16" key="1">
    <citation type="submission" date="2019-10" db="EMBL/GenBank/DDBJ databases">
        <title>Corvus moneduloides (New Caledonian crow) genome, bCorMon1, primary haplotype.</title>
        <authorList>
            <person name="Rutz C."/>
            <person name="Fungtammasan C."/>
            <person name="Mountcastle J."/>
            <person name="Formenti G."/>
            <person name="Chow W."/>
            <person name="Howe K."/>
            <person name="Steele M.P."/>
            <person name="Fernandes J."/>
            <person name="Gilbert M.T.P."/>
            <person name="Fedrigo O."/>
            <person name="Jarvis E.D."/>
            <person name="Gemmell N."/>
        </authorList>
    </citation>
    <scope>NUCLEOTIDE SEQUENCE [LARGE SCALE GENOMIC DNA]</scope>
</reference>
<dbReference type="OMA" id="TFCEDES"/>
<gene>
    <name evidence="15" type="primary">PSPH</name>
</gene>
<dbReference type="AlphaFoldDB" id="A0A8C3DU12"/>
<keyword evidence="7" id="KW-0479">Metal-binding</keyword>
<keyword evidence="8" id="KW-0378">Hydrolase</keyword>
<keyword evidence="9" id="KW-0460">Magnesium</keyword>
<evidence type="ECO:0000256" key="8">
    <source>
        <dbReference type="ARBA" id="ARBA00022801"/>
    </source>
</evidence>
<dbReference type="EC" id="3.1.3.3" evidence="4"/>